<gene>
    <name evidence="1" type="ORF">ADICYQ_1116</name>
</gene>
<evidence type="ECO:0000313" key="1">
    <source>
        <dbReference type="EMBL" id="EPR69920.1"/>
    </source>
</evidence>
<dbReference type="Proteomes" id="UP000014974">
    <property type="component" value="Unassembled WGS sequence"/>
</dbReference>
<protein>
    <submittedName>
        <fullName evidence="1">Uncharacterized protein</fullName>
    </submittedName>
</protein>
<dbReference type="AlphaFoldDB" id="S7VI67"/>
<comment type="caution">
    <text evidence="1">The sequence shown here is derived from an EMBL/GenBank/DDBJ whole genome shotgun (WGS) entry which is preliminary data.</text>
</comment>
<reference evidence="1 2" key="1">
    <citation type="journal article" date="2013" name="Genome Announc.">
        <title>Draft Genome Sequence of Cyclobacterium qasimii Strain M12-11BT, Isolated from Arctic Marine Sediment.</title>
        <authorList>
            <person name="Shivaji S."/>
            <person name="Ara S."/>
            <person name="Singh A."/>
            <person name="Kumar Pinnaka A."/>
        </authorList>
    </citation>
    <scope>NUCLEOTIDE SEQUENCE [LARGE SCALE GENOMIC DNA]</scope>
    <source>
        <strain evidence="1 2">M12-11B</strain>
    </source>
</reference>
<dbReference type="EMBL" id="ATNM01000052">
    <property type="protein sequence ID" value="EPR69920.1"/>
    <property type="molecule type" value="Genomic_DNA"/>
</dbReference>
<organism evidence="1 2">
    <name type="scientific">Cyclobacterium qasimii M12-11B</name>
    <dbReference type="NCBI Taxonomy" id="641524"/>
    <lineage>
        <taxon>Bacteria</taxon>
        <taxon>Pseudomonadati</taxon>
        <taxon>Bacteroidota</taxon>
        <taxon>Cytophagia</taxon>
        <taxon>Cytophagales</taxon>
        <taxon>Cyclobacteriaceae</taxon>
        <taxon>Cyclobacterium</taxon>
    </lineage>
</organism>
<sequence>MTPILAYLIFSSNAFTFHLLTRLDNCHFIGVKKLSQNQFMLLFGYQAQQYFTQSYT</sequence>
<accession>S7VI67</accession>
<dbReference type="STRING" id="641524.ADICYQ_1116"/>
<name>S7VI67_9BACT</name>
<evidence type="ECO:0000313" key="2">
    <source>
        <dbReference type="Proteomes" id="UP000014974"/>
    </source>
</evidence>
<proteinExistence type="predicted"/>